<evidence type="ECO:0000256" key="10">
    <source>
        <dbReference type="ARBA" id="ARBA00022989"/>
    </source>
</evidence>
<dbReference type="InterPro" id="IPR001173">
    <property type="entry name" value="Glyco_trans_2-like"/>
</dbReference>
<dbReference type="InterPro" id="IPR050321">
    <property type="entry name" value="Glycosyltr_2/OpgH_subfam"/>
</dbReference>
<evidence type="ECO:0000313" key="15">
    <source>
        <dbReference type="Proteomes" id="UP001524547"/>
    </source>
</evidence>
<feature type="domain" description="Glycosyltransferase 2-like" evidence="13">
    <location>
        <begin position="190"/>
        <end position="415"/>
    </location>
</feature>
<dbReference type="SUPFAM" id="SSF53448">
    <property type="entry name" value="Nucleotide-diphospho-sugar transferases"/>
    <property type="match status" value="1"/>
</dbReference>
<feature type="transmembrane region" description="Helical" evidence="12">
    <location>
        <begin position="49"/>
        <end position="74"/>
    </location>
</feature>
<evidence type="ECO:0000256" key="12">
    <source>
        <dbReference type="SAM" id="Phobius"/>
    </source>
</evidence>
<feature type="transmembrane region" description="Helical" evidence="12">
    <location>
        <begin position="524"/>
        <end position="547"/>
    </location>
</feature>
<dbReference type="RefSeq" id="WP_422920478.1">
    <property type="nucleotide sequence ID" value="NZ_JAMZEJ010000007.1"/>
</dbReference>
<keyword evidence="7 14" id="KW-0328">Glycosyltransferase</keyword>
<feature type="transmembrane region" description="Helical" evidence="12">
    <location>
        <begin position="400"/>
        <end position="419"/>
    </location>
</feature>
<dbReference type="Gene3D" id="3.90.550.10">
    <property type="entry name" value="Spore Coat Polysaccharide Biosynthesis Protein SpsA, Chain A"/>
    <property type="match status" value="1"/>
</dbReference>
<evidence type="ECO:0000256" key="7">
    <source>
        <dbReference type="ARBA" id="ARBA00022676"/>
    </source>
</evidence>
<proteinExistence type="inferred from homology"/>
<feature type="transmembrane region" description="Helical" evidence="12">
    <location>
        <begin position="21"/>
        <end position="43"/>
    </location>
</feature>
<evidence type="ECO:0000256" key="4">
    <source>
        <dbReference type="ARBA" id="ARBA00020585"/>
    </source>
</evidence>
<keyword evidence="8 14" id="KW-0808">Transferase</keyword>
<evidence type="ECO:0000256" key="5">
    <source>
        <dbReference type="ARBA" id="ARBA00022475"/>
    </source>
</evidence>
<gene>
    <name evidence="14" type="primary">mdoH</name>
    <name evidence="14" type="ORF">NFI88_12930</name>
</gene>
<evidence type="ECO:0000259" key="13">
    <source>
        <dbReference type="Pfam" id="PF13632"/>
    </source>
</evidence>
<dbReference type="PANTHER" id="PTHR43867">
    <property type="entry name" value="CELLULOSE SYNTHASE CATALYTIC SUBUNIT A [UDP-FORMING]"/>
    <property type="match status" value="1"/>
</dbReference>
<dbReference type="GO" id="GO:0016757">
    <property type="term" value="F:glycosyltransferase activity"/>
    <property type="evidence" value="ECO:0007669"/>
    <property type="project" value="UniProtKB-KW"/>
</dbReference>
<comment type="similarity">
    <text evidence="3">Belongs to the glycosyltransferase 2 family. OpgH subfamily.</text>
</comment>
<evidence type="ECO:0000256" key="9">
    <source>
        <dbReference type="ARBA" id="ARBA00022692"/>
    </source>
</evidence>
<evidence type="ECO:0000256" key="6">
    <source>
        <dbReference type="ARBA" id="ARBA00022519"/>
    </source>
</evidence>
<evidence type="ECO:0000256" key="2">
    <source>
        <dbReference type="ARBA" id="ARBA00005001"/>
    </source>
</evidence>
<keyword evidence="5" id="KW-1003">Cell membrane</keyword>
<accession>A0ABT1W1L1</accession>
<keyword evidence="11 12" id="KW-0472">Membrane</keyword>
<reference evidence="14 15" key="1">
    <citation type="submission" date="2022-06" db="EMBL/GenBank/DDBJ databases">
        <title>Rhizosaccharibacter gen. nov. sp. nov. KSS12, endophytic bacteria isolated from sugarcane.</title>
        <authorList>
            <person name="Pitiwittayakul N."/>
        </authorList>
    </citation>
    <scope>NUCLEOTIDE SEQUENCE [LARGE SCALE GENOMIC DNA]</scope>
    <source>
        <strain evidence="14 15">KSS12</strain>
    </source>
</reference>
<keyword evidence="6" id="KW-0997">Cell inner membrane</keyword>
<comment type="pathway">
    <text evidence="2">Glycan metabolism; osmoregulated periplasmic glucan (OPG) biosynthesis.</text>
</comment>
<keyword evidence="9 12" id="KW-0812">Transmembrane</keyword>
<dbReference type="Proteomes" id="UP001524547">
    <property type="component" value="Unassembled WGS sequence"/>
</dbReference>
<organism evidence="14 15">
    <name type="scientific">Rhizosaccharibacter radicis</name>
    <dbReference type="NCBI Taxonomy" id="2782605"/>
    <lineage>
        <taxon>Bacteria</taxon>
        <taxon>Pseudomonadati</taxon>
        <taxon>Pseudomonadota</taxon>
        <taxon>Alphaproteobacteria</taxon>
        <taxon>Acetobacterales</taxon>
        <taxon>Acetobacteraceae</taxon>
        <taxon>Rhizosaccharibacter</taxon>
    </lineage>
</organism>
<feature type="transmembrane region" description="Helical" evidence="12">
    <location>
        <begin position="375"/>
        <end position="393"/>
    </location>
</feature>
<evidence type="ECO:0000313" key="14">
    <source>
        <dbReference type="EMBL" id="MCQ8241738.1"/>
    </source>
</evidence>
<dbReference type="EMBL" id="JAMZEJ010000007">
    <property type="protein sequence ID" value="MCQ8241738.1"/>
    <property type="molecule type" value="Genomic_DNA"/>
</dbReference>
<evidence type="ECO:0000256" key="11">
    <source>
        <dbReference type="ARBA" id="ARBA00023136"/>
    </source>
</evidence>
<sequence>MPVSRSSATAAFPARPGPARLALLLVPTLLLTLAATGGAIAVFGQRSGWFAMLILPLLLMGYGRSALTATSLLLGLVPRRRTAEPPVTHRPLPRTALLLPIFNEPVAPVAAALRVMSDALRPEDNITVFVLSDTQDAGLAAEEAIRFPALTRSASGVEVRYRRRASNAGRKAGNIAAFCREHGAAFEFAVVLDADSLMTADAIRGAIAALRDDPRAALIQTVSYPVGDTTLFGRMQQFSARLNAPMSVRGQDLWQGRRGTYWGHNAVIRLAPFMRHAVLPVLPGRAPMGGEILCHDTIEAALLQRAGWDIRVLPNLPGSYETTPSNLVDHLGREKRWCQGNLQHLRLVRLPGLTLASRVHIGMGILYYLAQPAGLLLSVALLLRSAIAPVAIPSAPTADLSGLPIAAILFWLTLFLVFGPRAAQLGVLMVRGNNARRFGGRCRLLLGSTVEQLLGTLLTPVMMVSASVFVFTTLSGRIVPWNSPPRGDRAIGWREAWMRFRTHTALGVLLTVPAAAWHPDLLGWTLLLTAGLLLSVPLAVVSGSVTLGRLAHRAGIFVCEDELMPHPDLVAAGLAVPFLPKRPLGRTPTLLPADAAAK</sequence>
<protein>
    <recommendedName>
        <fullName evidence="4">Glucans biosynthesis glucosyltransferase H</fullName>
    </recommendedName>
</protein>
<evidence type="ECO:0000256" key="3">
    <source>
        <dbReference type="ARBA" id="ARBA00009337"/>
    </source>
</evidence>
<keyword evidence="15" id="KW-1185">Reference proteome</keyword>
<comment type="subcellular location">
    <subcellularLocation>
        <location evidence="1">Cell inner membrane</location>
        <topology evidence="1">Multi-pass membrane protein</topology>
    </subcellularLocation>
</comment>
<comment type="caution">
    <text evidence="14">The sequence shown here is derived from an EMBL/GenBank/DDBJ whole genome shotgun (WGS) entry which is preliminary data.</text>
</comment>
<dbReference type="Pfam" id="PF13632">
    <property type="entry name" value="Glyco_trans_2_3"/>
    <property type="match status" value="1"/>
</dbReference>
<dbReference type="InterPro" id="IPR029044">
    <property type="entry name" value="Nucleotide-diphossugar_trans"/>
</dbReference>
<dbReference type="NCBIfam" id="NF003958">
    <property type="entry name" value="PRK05454.2-1"/>
    <property type="match status" value="1"/>
</dbReference>
<evidence type="ECO:0000256" key="8">
    <source>
        <dbReference type="ARBA" id="ARBA00022679"/>
    </source>
</evidence>
<evidence type="ECO:0000256" key="1">
    <source>
        <dbReference type="ARBA" id="ARBA00004429"/>
    </source>
</evidence>
<dbReference type="NCBIfam" id="NF003962">
    <property type="entry name" value="PRK05454.2-5"/>
    <property type="match status" value="1"/>
</dbReference>
<keyword evidence="10 12" id="KW-1133">Transmembrane helix</keyword>
<feature type="transmembrane region" description="Helical" evidence="12">
    <location>
        <begin position="453"/>
        <end position="479"/>
    </location>
</feature>
<dbReference type="PANTHER" id="PTHR43867:SF5">
    <property type="entry name" value="GLUCANS BIOSYNTHESIS GLUCOSYLTRANSFERASE H"/>
    <property type="match status" value="1"/>
</dbReference>
<name>A0ABT1W1L1_9PROT</name>